<protein>
    <recommendedName>
        <fullName evidence="4">Lipoprotein</fullName>
    </recommendedName>
</protein>
<evidence type="ECO:0008006" key="4">
    <source>
        <dbReference type="Google" id="ProtNLM"/>
    </source>
</evidence>
<name>A0ABV4MC33_9VIBR</name>
<sequence>MKPGDVLATTGNKFIQISTISRWSHVGIYLDKDTILEATPGKVGKRNIKESLSSAQSATCLERPIPLDSTQQQALWDLANKIDSDNLKYAWLRAGYSGMPQFLRNIFISISVLSLLLSLYVCISFGFRNELLALLSISLISVFIGLPIAKLTGKTKQVNECIESAEIKYNKNLSFLKTNLKPQYCSQLVYEVDQKILPSFSNDCTKVQELRPKDVVIACEKQGWLKNKVK</sequence>
<dbReference type="Proteomes" id="UP001569153">
    <property type="component" value="Unassembled WGS sequence"/>
</dbReference>
<evidence type="ECO:0000313" key="2">
    <source>
        <dbReference type="EMBL" id="MEZ8197072.1"/>
    </source>
</evidence>
<evidence type="ECO:0000256" key="1">
    <source>
        <dbReference type="SAM" id="Phobius"/>
    </source>
</evidence>
<keyword evidence="1" id="KW-1133">Transmembrane helix</keyword>
<dbReference type="RefSeq" id="WP_371731256.1">
    <property type="nucleotide sequence ID" value="NZ_JBGOOT010000079.1"/>
</dbReference>
<comment type="caution">
    <text evidence="2">The sequence shown here is derived from an EMBL/GenBank/DDBJ whole genome shotgun (WGS) entry which is preliminary data.</text>
</comment>
<feature type="transmembrane region" description="Helical" evidence="1">
    <location>
        <begin position="132"/>
        <end position="149"/>
    </location>
</feature>
<dbReference type="SUPFAM" id="SSF54001">
    <property type="entry name" value="Cysteine proteinases"/>
    <property type="match status" value="1"/>
</dbReference>
<dbReference type="Gene3D" id="3.90.1720.10">
    <property type="entry name" value="endopeptidase domain like (from Nostoc punctiforme)"/>
    <property type="match status" value="1"/>
</dbReference>
<gene>
    <name evidence="2" type="ORF">ACED38_19680</name>
</gene>
<keyword evidence="1" id="KW-0812">Transmembrane</keyword>
<proteinExistence type="predicted"/>
<organism evidence="2 3">
    <name type="scientific">Vibrio cortegadensis</name>
    <dbReference type="NCBI Taxonomy" id="1328770"/>
    <lineage>
        <taxon>Bacteria</taxon>
        <taxon>Pseudomonadati</taxon>
        <taxon>Pseudomonadota</taxon>
        <taxon>Gammaproteobacteria</taxon>
        <taxon>Vibrionales</taxon>
        <taxon>Vibrionaceae</taxon>
        <taxon>Vibrio</taxon>
    </lineage>
</organism>
<keyword evidence="1" id="KW-0472">Membrane</keyword>
<dbReference type="EMBL" id="JBGOOT010000079">
    <property type="protein sequence ID" value="MEZ8197072.1"/>
    <property type="molecule type" value="Genomic_DNA"/>
</dbReference>
<dbReference type="InterPro" id="IPR038765">
    <property type="entry name" value="Papain-like_cys_pep_sf"/>
</dbReference>
<keyword evidence="3" id="KW-1185">Reference proteome</keyword>
<feature type="transmembrane region" description="Helical" evidence="1">
    <location>
        <begin position="106"/>
        <end position="126"/>
    </location>
</feature>
<evidence type="ECO:0000313" key="3">
    <source>
        <dbReference type="Proteomes" id="UP001569153"/>
    </source>
</evidence>
<reference evidence="2 3" key="1">
    <citation type="submission" date="2024-06" db="EMBL/GenBank/DDBJ databases">
        <authorList>
            <person name="Steensen K."/>
            <person name="Seneca J."/>
            <person name="Bartlau N."/>
            <person name="Yu A.X."/>
            <person name="Polz M.F."/>
        </authorList>
    </citation>
    <scope>NUCLEOTIDE SEQUENCE [LARGE SCALE GENOMIC DNA]</scope>
    <source>
        <strain evidence="2 3">FF146</strain>
    </source>
</reference>
<accession>A0ABV4MC33</accession>